<dbReference type="OrthoDB" id="439808at2759"/>
<dbReference type="CDD" id="cd12276">
    <property type="entry name" value="RRM2_MEI2_EAR1_like"/>
    <property type="match status" value="1"/>
</dbReference>
<comment type="caution">
    <text evidence="5">The sequence shown here is derived from an EMBL/GenBank/DDBJ whole genome shotgun (WGS) entry which is preliminary data.</text>
</comment>
<dbReference type="Proteomes" id="UP000292702">
    <property type="component" value="Unassembled WGS sequence"/>
</dbReference>
<dbReference type="PRINTS" id="PR01217">
    <property type="entry name" value="PRICHEXTENSN"/>
</dbReference>
<dbReference type="Pfam" id="PF00076">
    <property type="entry name" value="RRM_1"/>
    <property type="match status" value="1"/>
</dbReference>
<dbReference type="AlphaFoldDB" id="A0A4R0RKB3"/>
<evidence type="ECO:0000256" key="1">
    <source>
        <dbReference type="ARBA" id="ARBA00022884"/>
    </source>
</evidence>
<evidence type="ECO:0000259" key="4">
    <source>
        <dbReference type="PROSITE" id="PS50102"/>
    </source>
</evidence>
<organism evidence="5 6">
    <name type="scientific">Steccherinum ochraceum</name>
    <dbReference type="NCBI Taxonomy" id="92696"/>
    <lineage>
        <taxon>Eukaryota</taxon>
        <taxon>Fungi</taxon>
        <taxon>Dikarya</taxon>
        <taxon>Basidiomycota</taxon>
        <taxon>Agaricomycotina</taxon>
        <taxon>Agaricomycetes</taxon>
        <taxon>Polyporales</taxon>
        <taxon>Steccherinaceae</taxon>
        <taxon>Steccherinum</taxon>
    </lineage>
</organism>
<dbReference type="STRING" id="92696.A0A4R0RKB3"/>
<dbReference type="PROSITE" id="PS50102">
    <property type="entry name" value="RRM"/>
    <property type="match status" value="1"/>
</dbReference>
<feature type="compositionally biased region" description="Pro residues" evidence="3">
    <location>
        <begin position="635"/>
        <end position="644"/>
    </location>
</feature>
<feature type="compositionally biased region" description="Low complexity" evidence="3">
    <location>
        <begin position="535"/>
        <end position="548"/>
    </location>
</feature>
<evidence type="ECO:0000313" key="5">
    <source>
        <dbReference type="EMBL" id="TCD65469.1"/>
    </source>
</evidence>
<feature type="compositionally biased region" description="Pro residues" evidence="3">
    <location>
        <begin position="549"/>
        <end position="590"/>
    </location>
</feature>
<feature type="compositionally biased region" description="Basic and acidic residues" evidence="3">
    <location>
        <begin position="418"/>
        <end position="446"/>
    </location>
</feature>
<dbReference type="SUPFAM" id="SSF54928">
    <property type="entry name" value="RNA-binding domain, RBD"/>
    <property type="match status" value="1"/>
</dbReference>
<feature type="compositionally biased region" description="Low complexity" evidence="3">
    <location>
        <begin position="614"/>
        <end position="633"/>
    </location>
</feature>
<keyword evidence="6" id="KW-1185">Reference proteome</keyword>
<dbReference type="Gene3D" id="3.30.70.330">
    <property type="match status" value="2"/>
</dbReference>
<gene>
    <name evidence="5" type="ORF">EIP91_002587</name>
</gene>
<name>A0A4R0RKB3_9APHY</name>
<sequence length="676" mass="71796">MNRHHPYGGGYDGGGRRGGPPGGFGPDRSHRFNDRGGPSRGRGFGRGRGGPHYGGGYDNAPLPYEQGPPQGDMGGYNSYESGPPQDNYYQNQNGSFNGGMPAQYGSSDMSGGYDQGYGNHEDGSGYYEQGQGGYARGGKRGGGPRREREEKLPDAVIEERIQRERPCRTLFIRNIKASVDSKIAAYETNSDDVRRLFEEHGEIRTFFDLISGRGMVFVTYFDLRAAERARERLQGSQITGRPIDVHYSLPRDDHKGDKEKAQQLQGTLLVTLRDSATGQDIDDNEVRRKFQQFGDVKSVRPANERPDQRYVEFFDTRASDEAHDRLRHQGLQDGVMEIAFAGDNSIMDPSKFHDRGPSHASREWDDYAPRGGRGRGRGRGRGGRGGGGGWGSGGGGGGGGDDWDHRGGGGGGRGGGDWGRDRDRGRPFEDEYGREIRPGFDDRFDGRGGGYDNRGGDYGAPPGPPQPGPSGYNGGPPPPFRGGGYDAPPANIPPPPLPPAQAEDRLSQAKQVQQLLAALKQPGAPAAGSPPPPAVMQSPPAQNAAAAYYPPPPGMRPPFPGTVPPLPAPPAGAPGAPPGYPPMPSQPAAPPGGTATPPTNAFPNIPPNVLALLQGSGTPTQQQSTNTSTSVPTYNMPPPVPAPSVPGVSAGSPLPAGGYGDLMAYLQVRDYLLSTF</sequence>
<feature type="compositionally biased region" description="Pro residues" evidence="3">
    <location>
        <begin position="490"/>
        <end position="499"/>
    </location>
</feature>
<dbReference type="EMBL" id="RWJN01000179">
    <property type="protein sequence ID" value="TCD65469.1"/>
    <property type="molecule type" value="Genomic_DNA"/>
</dbReference>
<feature type="region of interest" description="Disordered" evidence="3">
    <location>
        <begin position="1"/>
        <end position="152"/>
    </location>
</feature>
<accession>A0A4R0RKB3</accession>
<protein>
    <recommendedName>
        <fullName evidence="4">RRM domain-containing protein</fullName>
    </recommendedName>
</protein>
<feature type="compositionally biased region" description="Basic and acidic residues" evidence="3">
    <location>
        <begin position="350"/>
        <end position="368"/>
    </location>
</feature>
<dbReference type="InterPro" id="IPR012677">
    <property type="entry name" value="Nucleotide-bd_a/b_plait_sf"/>
</dbReference>
<reference evidence="5 6" key="1">
    <citation type="submission" date="2018-11" db="EMBL/GenBank/DDBJ databases">
        <title>Genome assembly of Steccherinum ochraceum LE-BIN_3174, the white-rot fungus of the Steccherinaceae family (The Residual Polyporoid clade, Polyporales, Basidiomycota).</title>
        <authorList>
            <person name="Fedorova T.V."/>
            <person name="Glazunova O.A."/>
            <person name="Landesman E.O."/>
            <person name="Moiseenko K.V."/>
            <person name="Psurtseva N.V."/>
            <person name="Savinova O.S."/>
            <person name="Shakhova N.V."/>
            <person name="Tyazhelova T.V."/>
            <person name="Vasina D.V."/>
        </authorList>
    </citation>
    <scope>NUCLEOTIDE SEQUENCE [LARGE SCALE GENOMIC DNA]</scope>
    <source>
        <strain evidence="5 6">LE-BIN_3174</strain>
    </source>
</reference>
<feature type="compositionally biased region" description="Gly residues" evidence="3">
    <location>
        <begin position="7"/>
        <end position="25"/>
    </location>
</feature>
<feature type="compositionally biased region" description="Basic residues" evidence="3">
    <location>
        <begin position="372"/>
        <end position="382"/>
    </location>
</feature>
<feature type="region of interest" description="Disordered" evidence="3">
    <location>
        <begin position="346"/>
        <end position="648"/>
    </location>
</feature>
<feature type="compositionally biased region" description="Gly residues" evidence="3">
    <location>
        <begin position="38"/>
        <end position="57"/>
    </location>
</feature>
<dbReference type="SMART" id="SM00360">
    <property type="entry name" value="RRM"/>
    <property type="match status" value="2"/>
</dbReference>
<feature type="compositionally biased region" description="Gly residues" evidence="3">
    <location>
        <begin position="447"/>
        <end position="458"/>
    </location>
</feature>
<proteinExistence type="predicted"/>
<keyword evidence="1 2" id="KW-0694">RNA-binding</keyword>
<feature type="compositionally biased region" description="Low complexity" evidence="3">
    <location>
        <begin position="591"/>
        <end position="603"/>
    </location>
</feature>
<feature type="compositionally biased region" description="Low complexity" evidence="3">
    <location>
        <begin position="508"/>
        <end position="527"/>
    </location>
</feature>
<dbReference type="GO" id="GO:0003723">
    <property type="term" value="F:RNA binding"/>
    <property type="evidence" value="ECO:0007669"/>
    <property type="project" value="UniProtKB-UniRule"/>
</dbReference>
<feature type="compositionally biased region" description="Gly residues" evidence="3">
    <location>
        <begin position="383"/>
        <end position="400"/>
    </location>
</feature>
<feature type="domain" description="RRM" evidence="4">
    <location>
        <begin position="168"/>
        <end position="250"/>
    </location>
</feature>
<dbReference type="InterPro" id="IPR000504">
    <property type="entry name" value="RRM_dom"/>
</dbReference>
<evidence type="ECO:0000256" key="2">
    <source>
        <dbReference type="PROSITE-ProRule" id="PRU00176"/>
    </source>
</evidence>
<evidence type="ECO:0000313" key="6">
    <source>
        <dbReference type="Proteomes" id="UP000292702"/>
    </source>
</evidence>
<dbReference type="PANTHER" id="PTHR23189">
    <property type="entry name" value="RNA RECOGNITION MOTIF-CONTAINING"/>
    <property type="match status" value="1"/>
</dbReference>
<dbReference type="InterPro" id="IPR035979">
    <property type="entry name" value="RBD_domain_sf"/>
</dbReference>
<feature type="compositionally biased region" description="Gly residues" evidence="3">
    <location>
        <begin position="408"/>
        <end position="417"/>
    </location>
</feature>
<evidence type="ECO:0000256" key="3">
    <source>
        <dbReference type="SAM" id="MobiDB-lite"/>
    </source>
</evidence>